<evidence type="ECO:0000256" key="1">
    <source>
        <dbReference type="SAM" id="SignalP"/>
    </source>
</evidence>
<feature type="domain" description="FAS1" evidence="2">
    <location>
        <begin position="578"/>
        <end position="741"/>
    </location>
</feature>
<dbReference type="PANTHER" id="PTHR10900:SF77">
    <property type="entry name" value="FI19380P1"/>
    <property type="match status" value="1"/>
</dbReference>
<dbReference type="RefSeq" id="WP_379925727.1">
    <property type="nucleotide sequence ID" value="NZ_JBHTJI010000001.1"/>
</dbReference>
<reference evidence="4" key="1">
    <citation type="journal article" date="2019" name="Int. J. Syst. Evol. Microbiol.">
        <title>The Global Catalogue of Microorganisms (GCM) 10K type strain sequencing project: providing services to taxonomists for standard genome sequencing and annotation.</title>
        <authorList>
            <consortium name="The Broad Institute Genomics Platform"/>
            <consortium name="The Broad Institute Genome Sequencing Center for Infectious Disease"/>
            <person name="Wu L."/>
            <person name="Ma J."/>
        </authorList>
    </citation>
    <scope>NUCLEOTIDE SEQUENCE [LARGE SCALE GENOMIC DNA]</scope>
    <source>
        <strain evidence="4">CCUG 62414</strain>
    </source>
</reference>
<gene>
    <name evidence="3" type="ORF">ACFQ1R_08490</name>
</gene>
<evidence type="ECO:0000313" key="3">
    <source>
        <dbReference type="EMBL" id="MFD0990132.1"/>
    </source>
</evidence>
<dbReference type="EMBL" id="JBHTJI010000001">
    <property type="protein sequence ID" value="MFD0990132.1"/>
    <property type="molecule type" value="Genomic_DNA"/>
</dbReference>
<dbReference type="Proteomes" id="UP001597061">
    <property type="component" value="Unassembled WGS sequence"/>
</dbReference>
<evidence type="ECO:0000259" key="2">
    <source>
        <dbReference type="PROSITE" id="PS50213"/>
    </source>
</evidence>
<evidence type="ECO:0000313" key="4">
    <source>
        <dbReference type="Proteomes" id="UP001597061"/>
    </source>
</evidence>
<protein>
    <submittedName>
        <fullName evidence="3">Fasciclin domain-containing protein</fullName>
    </submittedName>
</protein>
<feature type="chain" id="PRO_5045850944" evidence="1">
    <location>
        <begin position="24"/>
        <end position="745"/>
    </location>
</feature>
<dbReference type="SUPFAM" id="SSF82153">
    <property type="entry name" value="FAS1 domain"/>
    <property type="match status" value="4"/>
</dbReference>
<keyword evidence="1" id="KW-0732">Signal</keyword>
<dbReference type="InterPro" id="IPR000782">
    <property type="entry name" value="FAS1_domain"/>
</dbReference>
<feature type="signal peptide" evidence="1">
    <location>
        <begin position="1"/>
        <end position="23"/>
    </location>
</feature>
<dbReference type="Gene3D" id="2.30.180.10">
    <property type="entry name" value="FAS1 domain"/>
    <property type="match status" value="2"/>
</dbReference>
<keyword evidence="4" id="KW-1185">Reference proteome</keyword>
<proteinExistence type="predicted"/>
<organism evidence="3 4">
    <name type="scientific">Mariniflexile jejuense</name>
    <dbReference type="NCBI Taxonomy" id="1173582"/>
    <lineage>
        <taxon>Bacteria</taxon>
        <taxon>Pseudomonadati</taxon>
        <taxon>Bacteroidota</taxon>
        <taxon>Flavobacteriia</taxon>
        <taxon>Flavobacteriales</taxon>
        <taxon>Flavobacteriaceae</taxon>
        <taxon>Mariniflexile</taxon>
    </lineage>
</organism>
<comment type="caution">
    <text evidence="3">The sequence shown here is derived from an EMBL/GenBank/DDBJ whole genome shotgun (WGS) entry which is preliminary data.</text>
</comment>
<dbReference type="PANTHER" id="PTHR10900">
    <property type="entry name" value="PERIOSTIN-RELATED"/>
    <property type="match status" value="1"/>
</dbReference>
<feature type="domain" description="FAS1" evidence="2">
    <location>
        <begin position="38"/>
        <end position="238"/>
    </location>
</feature>
<accession>A0ABW3JI89</accession>
<dbReference type="InterPro" id="IPR050904">
    <property type="entry name" value="Adhesion/Biosynth-related"/>
</dbReference>
<sequence>MKKKILYYLLFLPLIFSLTNCSSKEEFDKYYARPDYLEPPIYQQLEAQGNFNTLTKLIEKAGYKDILSKAGYWTMMAPNDDAFTAFFQEQGIANVASIDSVLASKIVRYALIYNAFRTERLSDYQSRTGWEEDNAFRRRTAYYDGFQTKTINGSPMVVAGSNRNNAPGADYYVPGDNNNKYITYFVDEYMTAFGLGASDYNYFFPNTTYTGFNILSGQTVKADIVAENGIIHEVNKVSLPPINLDQKLEESSKYSLFRELLETNLVQYVFDQDATTTYQNFTRKTDKVYVKVYDPALSFSPNNENYIKESDNDGQNDAYTIFAPENAVLQKFIDDVLLKNYPSLDKLPKYVFEDFFNAHMVKNAVWPSLVAGYSNALEEDIRINMNTNVTEAKVLSNGFFYGTNKIQESNLFFTVYTSAYLDPRFTLATRLYNDGSGYREIISNITGRYTLFLPSDTALRGLGYDYNINRSEWVYTSPSTGNTVTGTLARTSLLRVLYNGIIPTPNNELNDLSGSGIIRSGDFDLAGEYIKWQNNQVWAAGNEVLGNKVNILGYEDQRNGRTYYIDKLLQFSEEPQGLDIKALGTTSGSQFQFFYILLLYSNIYDSATGNIQGVELGTSYTFVIPKNSAIQQAVRDGVLPGNTTTGIPTFIPANQIDKDKVSDFIRYHILATRTASADGLINGLTETLRKSSLGEKTYINIVNAPGDLSFVDSKNRISNYIPSLSNNLADRSLIHLVDNYLLYQE</sequence>
<dbReference type="PROSITE" id="PS50213">
    <property type="entry name" value="FAS1"/>
    <property type="match status" value="2"/>
</dbReference>
<dbReference type="Pfam" id="PF02469">
    <property type="entry name" value="Fasciclin"/>
    <property type="match status" value="1"/>
</dbReference>
<name>A0ABW3JI89_9FLAO</name>
<dbReference type="InterPro" id="IPR036378">
    <property type="entry name" value="FAS1_dom_sf"/>
</dbReference>